<evidence type="ECO:0000256" key="13">
    <source>
        <dbReference type="RuleBase" id="RU003785"/>
    </source>
</evidence>
<dbReference type="PANTHER" id="PTHR11088:SF60">
    <property type="entry name" value="TRNA DIMETHYLALLYLTRANSFERASE"/>
    <property type="match status" value="1"/>
</dbReference>
<evidence type="ECO:0000256" key="11">
    <source>
        <dbReference type="RuleBase" id="RU003783"/>
    </source>
</evidence>
<dbReference type="EC" id="2.5.1.75" evidence="10"/>
<keyword evidence="15" id="KW-1185">Reference proteome</keyword>
<proteinExistence type="inferred from homology"/>
<sequence>MTERMRAVLIAGPTASGKSALAIALAQEHGGIVVNADSMQVYRDLRTITARPSEAEEATVPHRLYGHVDGAVNYSVGRYLADAATVLAEAQAKGRLPIFVGGTGLYFKALCEGLSEIPPVPEEVRAAVRAAAEGRGTPLLYADLAARDPVTAARLNPTDRLRILRAMEVFAATGKPIASFHGRRSRPLLAGWRLYKYFLAPERAALFARIDSRFAAMMAAGALEEVRALAARGLDPTLPVMRAHGVPWLIRHIRGEIDLAEAIEKAQADTRHYAKRQFTWVRHQLPDFSWLAPEAAHEAMGEALRAAPRDVQERSSA</sequence>
<dbReference type="Pfam" id="PF01715">
    <property type="entry name" value="IPPT"/>
    <property type="match status" value="1"/>
</dbReference>
<keyword evidence="5 10" id="KW-0819">tRNA processing</keyword>
<keyword evidence="4 10" id="KW-0808">Transferase</keyword>
<dbReference type="InterPro" id="IPR039657">
    <property type="entry name" value="Dimethylallyltransferase"/>
</dbReference>
<comment type="caution">
    <text evidence="14">The sequence shown here is derived from an EMBL/GenBank/DDBJ whole genome shotgun (WGS) entry which is preliminary data.</text>
</comment>
<dbReference type="InterPro" id="IPR027417">
    <property type="entry name" value="P-loop_NTPase"/>
</dbReference>
<dbReference type="SUPFAM" id="SSF52540">
    <property type="entry name" value="P-loop containing nucleoside triphosphate hydrolases"/>
    <property type="match status" value="1"/>
</dbReference>
<comment type="cofactor">
    <cofactor evidence="1 10">
        <name>Mg(2+)</name>
        <dbReference type="ChEBI" id="CHEBI:18420"/>
    </cofactor>
</comment>
<feature type="site" description="Interaction with substrate tRNA" evidence="10">
    <location>
        <position position="125"/>
    </location>
</feature>
<dbReference type="Gene3D" id="3.40.50.300">
    <property type="entry name" value="P-loop containing nucleotide triphosphate hydrolases"/>
    <property type="match status" value="1"/>
</dbReference>
<gene>
    <name evidence="10" type="primary">miaA</name>
    <name evidence="14" type="ORF">GGR16_002928</name>
</gene>
<dbReference type="Gene3D" id="1.10.20.140">
    <property type="match status" value="1"/>
</dbReference>
<evidence type="ECO:0000256" key="2">
    <source>
        <dbReference type="ARBA" id="ARBA00003213"/>
    </source>
</evidence>
<evidence type="ECO:0000256" key="8">
    <source>
        <dbReference type="ARBA" id="ARBA00022842"/>
    </source>
</evidence>
<dbReference type="HAMAP" id="MF_00185">
    <property type="entry name" value="IPP_trans"/>
    <property type="match status" value="1"/>
</dbReference>
<dbReference type="GO" id="GO:0052381">
    <property type="term" value="F:tRNA dimethylallyltransferase activity"/>
    <property type="evidence" value="ECO:0007669"/>
    <property type="project" value="UniProtKB-UniRule"/>
</dbReference>
<evidence type="ECO:0000256" key="4">
    <source>
        <dbReference type="ARBA" id="ARBA00022679"/>
    </source>
</evidence>
<organism evidence="14 15">
    <name type="scientific">Chelatococcus caeni</name>
    <dbReference type="NCBI Taxonomy" id="1348468"/>
    <lineage>
        <taxon>Bacteria</taxon>
        <taxon>Pseudomonadati</taxon>
        <taxon>Pseudomonadota</taxon>
        <taxon>Alphaproteobacteria</taxon>
        <taxon>Hyphomicrobiales</taxon>
        <taxon>Chelatococcaceae</taxon>
        <taxon>Chelatococcus</taxon>
    </lineage>
</organism>
<evidence type="ECO:0000313" key="15">
    <source>
        <dbReference type="Proteomes" id="UP000577362"/>
    </source>
</evidence>
<feature type="site" description="Interaction with substrate tRNA" evidence="10">
    <location>
        <position position="103"/>
    </location>
</feature>
<feature type="binding site" evidence="10">
    <location>
        <begin position="12"/>
        <end position="19"/>
    </location>
    <ligand>
        <name>ATP</name>
        <dbReference type="ChEBI" id="CHEBI:30616"/>
    </ligand>
</feature>
<dbReference type="AlphaFoldDB" id="A0A840BXT6"/>
<comment type="caution">
    <text evidence="10">Lacks conserved residue(s) required for the propagation of feature annotation.</text>
</comment>
<evidence type="ECO:0000256" key="10">
    <source>
        <dbReference type="HAMAP-Rule" id="MF_00185"/>
    </source>
</evidence>
<dbReference type="EMBL" id="JACIEN010000003">
    <property type="protein sequence ID" value="MBB4017894.1"/>
    <property type="molecule type" value="Genomic_DNA"/>
</dbReference>
<evidence type="ECO:0000256" key="12">
    <source>
        <dbReference type="RuleBase" id="RU003784"/>
    </source>
</evidence>
<dbReference type="GO" id="GO:0005524">
    <property type="term" value="F:ATP binding"/>
    <property type="evidence" value="ECO:0007669"/>
    <property type="project" value="UniProtKB-UniRule"/>
</dbReference>
<keyword evidence="8 10" id="KW-0460">Magnesium</keyword>
<evidence type="ECO:0000256" key="9">
    <source>
        <dbReference type="ARBA" id="ARBA00049563"/>
    </source>
</evidence>
<evidence type="ECO:0000256" key="6">
    <source>
        <dbReference type="ARBA" id="ARBA00022741"/>
    </source>
</evidence>
<reference evidence="14 15" key="1">
    <citation type="submission" date="2020-08" db="EMBL/GenBank/DDBJ databases">
        <title>Genomic Encyclopedia of Type Strains, Phase IV (KMG-IV): sequencing the most valuable type-strain genomes for metagenomic binning, comparative biology and taxonomic classification.</title>
        <authorList>
            <person name="Goeker M."/>
        </authorList>
    </citation>
    <scope>NUCLEOTIDE SEQUENCE [LARGE SCALE GENOMIC DNA]</scope>
    <source>
        <strain evidence="14 15">DSM 103737</strain>
    </source>
</reference>
<dbReference type="PANTHER" id="PTHR11088">
    <property type="entry name" value="TRNA DIMETHYLALLYLTRANSFERASE"/>
    <property type="match status" value="1"/>
</dbReference>
<keyword evidence="6 10" id="KW-0547">Nucleotide-binding</keyword>
<evidence type="ECO:0000313" key="14">
    <source>
        <dbReference type="EMBL" id="MBB4017894.1"/>
    </source>
</evidence>
<evidence type="ECO:0000256" key="1">
    <source>
        <dbReference type="ARBA" id="ARBA00001946"/>
    </source>
</evidence>
<dbReference type="NCBIfam" id="TIGR00174">
    <property type="entry name" value="miaA"/>
    <property type="match status" value="1"/>
</dbReference>
<dbReference type="GO" id="GO:0006400">
    <property type="term" value="P:tRNA modification"/>
    <property type="evidence" value="ECO:0007669"/>
    <property type="project" value="TreeGrafter"/>
</dbReference>
<feature type="region of interest" description="Interaction with substrate tRNA" evidence="10">
    <location>
        <begin position="37"/>
        <end position="40"/>
    </location>
</feature>
<protein>
    <recommendedName>
        <fullName evidence="10">tRNA dimethylallyltransferase</fullName>
        <ecNumber evidence="10">2.5.1.75</ecNumber>
    </recommendedName>
    <alternativeName>
        <fullName evidence="10">Dimethylallyl diphosphate:tRNA dimethylallyltransferase</fullName>
        <shortName evidence="10">DMAPP:tRNA dimethylallyltransferase</shortName>
        <shortName evidence="10">DMATase</shortName>
    </alternativeName>
    <alternativeName>
        <fullName evidence="10">Isopentenyl-diphosphate:tRNA isopentenyltransferase</fullName>
        <shortName evidence="10">IPP transferase</shortName>
        <shortName evidence="10">IPPT</shortName>
        <shortName evidence="10">IPTase</shortName>
    </alternativeName>
</protein>
<keyword evidence="7 10" id="KW-0067">ATP-binding</keyword>
<feature type="binding site" evidence="10">
    <location>
        <begin position="14"/>
        <end position="19"/>
    </location>
    <ligand>
        <name>substrate</name>
    </ligand>
</feature>
<name>A0A840BXT6_9HYPH</name>
<comment type="subunit">
    <text evidence="10">Monomer.</text>
</comment>
<evidence type="ECO:0000256" key="3">
    <source>
        <dbReference type="ARBA" id="ARBA00005842"/>
    </source>
</evidence>
<evidence type="ECO:0000256" key="7">
    <source>
        <dbReference type="ARBA" id="ARBA00022840"/>
    </source>
</evidence>
<accession>A0A840BXT6</accession>
<dbReference type="Proteomes" id="UP000577362">
    <property type="component" value="Unassembled WGS sequence"/>
</dbReference>
<evidence type="ECO:0000256" key="5">
    <source>
        <dbReference type="ARBA" id="ARBA00022694"/>
    </source>
</evidence>
<dbReference type="InterPro" id="IPR018022">
    <property type="entry name" value="IPT"/>
</dbReference>
<comment type="catalytic activity">
    <reaction evidence="9 10 11">
        <text>adenosine(37) in tRNA + dimethylallyl diphosphate = N(6)-dimethylallyladenosine(37) in tRNA + diphosphate</text>
        <dbReference type="Rhea" id="RHEA:26482"/>
        <dbReference type="Rhea" id="RHEA-COMP:10162"/>
        <dbReference type="Rhea" id="RHEA-COMP:10375"/>
        <dbReference type="ChEBI" id="CHEBI:33019"/>
        <dbReference type="ChEBI" id="CHEBI:57623"/>
        <dbReference type="ChEBI" id="CHEBI:74411"/>
        <dbReference type="ChEBI" id="CHEBI:74415"/>
        <dbReference type="EC" id="2.5.1.75"/>
    </reaction>
</comment>
<comment type="similarity">
    <text evidence="3 10 13">Belongs to the IPP transferase family.</text>
</comment>
<comment type="function">
    <text evidence="2 10 12">Catalyzes the transfer of a dimethylallyl group onto the adenine at position 37 in tRNAs that read codons beginning with uridine, leading to the formation of N6-(dimethylallyl)adenosine (i(6)A).</text>
</comment>